<dbReference type="RefSeq" id="WP_172455434.1">
    <property type="nucleotide sequence ID" value="NZ_CP016808.1"/>
</dbReference>
<reference evidence="2" key="1">
    <citation type="submission" date="2016-08" db="EMBL/GenBank/DDBJ databases">
        <title>Complete Genome Seqeunce of Paenibacillus sp. BIHB 4019 from tea rhizoplane.</title>
        <authorList>
            <person name="Thakur R."/>
            <person name="Swarnkar M.K."/>
            <person name="Gulati A."/>
        </authorList>
    </citation>
    <scope>NUCLEOTIDE SEQUENCE [LARGE SCALE GENOMIC DNA]</scope>
    <source>
        <strain evidence="2">BIHB4019</strain>
    </source>
</reference>
<dbReference type="SUPFAM" id="SSF69360">
    <property type="entry name" value="Cell wall binding repeat"/>
    <property type="match status" value="1"/>
</dbReference>
<protein>
    <recommendedName>
        <fullName evidence="3">WG repeat-containing protein</fullName>
    </recommendedName>
</protein>
<gene>
    <name evidence="2" type="ORF">BBD42_08700</name>
</gene>
<organism evidence="2">
    <name type="scientific">Paenibacillus sp. BIHB 4019</name>
    <dbReference type="NCBI Taxonomy" id="1870819"/>
    <lineage>
        <taxon>Bacteria</taxon>
        <taxon>Bacillati</taxon>
        <taxon>Bacillota</taxon>
        <taxon>Bacilli</taxon>
        <taxon>Bacillales</taxon>
        <taxon>Paenibacillaceae</taxon>
        <taxon>Paenibacillus</taxon>
    </lineage>
</organism>
<feature type="chain" id="PRO_5008535052" description="WG repeat-containing protein" evidence="1">
    <location>
        <begin position="27"/>
        <end position="380"/>
    </location>
</feature>
<dbReference type="EMBL" id="CP016808">
    <property type="protein sequence ID" value="ANY66530.1"/>
    <property type="molecule type" value="Genomic_DNA"/>
</dbReference>
<dbReference type="AlphaFoldDB" id="A0A1B2DFP6"/>
<dbReference type="PANTHER" id="PTHR37841">
    <property type="entry name" value="GLR2918 PROTEIN"/>
    <property type="match status" value="1"/>
</dbReference>
<dbReference type="PANTHER" id="PTHR37841:SF1">
    <property type="entry name" value="DUF3298 DOMAIN-CONTAINING PROTEIN"/>
    <property type="match status" value="1"/>
</dbReference>
<proteinExistence type="predicted"/>
<dbReference type="Pfam" id="PF14903">
    <property type="entry name" value="WG_beta_rep"/>
    <property type="match status" value="6"/>
</dbReference>
<evidence type="ECO:0000313" key="2">
    <source>
        <dbReference type="EMBL" id="ANY66530.1"/>
    </source>
</evidence>
<evidence type="ECO:0008006" key="3">
    <source>
        <dbReference type="Google" id="ProtNLM"/>
    </source>
</evidence>
<name>A0A1B2DFP6_9BACL</name>
<keyword evidence="1" id="KW-0732">Signal</keyword>
<accession>A0A1B2DFP6</accession>
<evidence type="ECO:0000256" key="1">
    <source>
        <dbReference type="SAM" id="SignalP"/>
    </source>
</evidence>
<sequence length="380" mass="41952">MRLFRTLWMFAIITSLITGTVSASSADGTVSQKETKPAAEARNYLYLIKKDGKYGYINQTGKIVIEPVYDGGSRSFSFKPNEPVQVTDNKQKKIIYFSAEGTKLFECPQERCVGIMQNERVIYTEKIEGADGKLQKRYGYLNAKGEKITEPIFHKAREFSEGLAIVTMGKGSGYINTAGELVIPYQFSSSANFSDGMAVVGYLKKSKDGISIKYGFIDKTGKLVIPARYNYADSFTDGAARVSSEDTYGFINKSGEFLFEPNYTAVQPFSEGLAYVERNGKSFFVDKQGKRATMNVSSSGPFSNGLAPVQAGSSFGYINQQGAYAIKPAAAYSYAEPFRGELAVVELRENAKMKTPAMKAYINKTGAIVWNNIEDVKWQS</sequence>
<dbReference type="InterPro" id="IPR032774">
    <property type="entry name" value="WG_beta_rep"/>
</dbReference>
<feature type="signal peptide" evidence="1">
    <location>
        <begin position="1"/>
        <end position="26"/>
    </location>
</feature>